<sequence length="174" mass="19677">MFPITNVVEIVDLAAIQNKLCDVAIQRGMLPHRKSKYSVFFIPVHRSSNENEVLDVYTQALDRFSLKLVTSIAKYKKHFLPLVVPIAYSEDPFFIHLDGDVVKIEMQPYYSELIGGAANSNLVSKSLVGAIVASHHRYDIPVDEFDGYLEGNFLHTIRASLNRISWPRAAKESK</sequence>
<dbReference type="Proteomes" id="UP000263742">
    <property type="component" value="Segment"/>
</dbReference>
<evidence type="ECO:0000313" key="1">
    <source>
        <dbReference type="EMBL" id="AXG66694.1"/>
    </source>
</evidence>
<dbReference type="EMBL" id="MH460460">
    <property type="protein sequence ID" value="AXG66694.1"/>
    <property type="molecule type" value="Genomic_DNA"/>
</dbReference>
<protein>
    <submittedName>
        <fullName evidence="1">Uncharacterized protein</fullName>
    </submittedName>
</protein>
<gene>
    <name evidence="1" type="ORF">JA13_291</name>
</gene>
<evidence type="ECO:0000313" key="2">
    <source>
        <dbReference type="Proteomes" id="UP000263742"/>
    </source>
</evidence>
<name>A0A384ZWT8_9CAUD</name>
<proteinExistence type="predicted"/>
<reference evidence="1 2" key="1">
    <citation type="journal article" date="2018" name="Front. Microbiol.">
        <title>Jumbo Bacteriophages Are Represented Within an Increasing Diversity of Environmental Viruses Infecting the Emerging Phytopathogen, Dickeya solani.</title>
        <authorList>
            <person name="Day A.W."/>
            <person name="Ahn J."/>
            <person name="Salmond G.P.C."/>
        </authorList>
    </citation>
    <scope>NUCLEOTIDE SEQUENCE [LARGE SCALE GENOMIC DNA]</scope>
</reference>
<organism evidence="1 2">
    <name type="scientific">Dickeya phage vB_DsoM_JA13</name>
    <dbReference type="NCBI Taxonomy" id="2283030"/>
    <lineage>
        <taxon>Viruses</taxon>
        <taxon>Duplodnaviria</taxon>
        <taxon>Heunggongvirae</taxon>
        <taxon>Uroviricota</taxon>
        <taxon>Caudoviricetes</taxon>
        <taxon>Salmondvirus</taxon>
        <taxon>Salmondvirus JA11</taxon>
    </lineage>
</organism>
<accession>A0A384ZWT8</accession>